<evidence type="ECO:0000256" key="1">
    <source>
        <dbReference type="ARBA" id="ARBA00004370"/>
    </source>
</evidence>
<evidence type="ECO:0000256" key="4">
    <source>
        <dbReference type="ARBA" id="ARBA00023136"/>
    </source>
</evidence>
<name>A0A9D2U6I4_9FIRM</name>
<protein>
    <submittedName>
        <fullName evidence="8">CD225/dispanin family protein</fullName>
    </submittedName>
</protein>
<feature type="compositionally biased region" description="Low complexity" evidence="5">
    <location>
        <begin position="28"/>
        <end position="58"/>
    </location>
</feature>
<dbReference type="Pfam" id="PF04505">
    <property type="entry name" value="CD225"/>
    <property type="match status" value="1"/>
</dbReference>
<dbReference type="Pfam" id="PF13240">
    <property type="entry name" value="Zn_Ribbon_1"/>
    <property type="match status" value="1"/>
</dbReference>
<organism evidence="8 9">
    <name type="scientific">Candidatus Mediterraneibacter quadrami</name>
    <dbReference type="NCBI Taxonomy" id="2838684"/>
    <lineage>
        <taxon>Bacteria</taxon>
        <taxon>Bacillati</taxon>
        <taxon>Bacillota</taxon>
        <taxon>Clostridia</taxon>
        <taxon>Lachnospirales</taxon>
        <taxon>Lachnospiraceae</taxon>
        <taxon>Mediterraneibacter</taxon>
    </lineage>
</organism>
<evidence type="ECO:0000256" key="5">
    <source>
        <dbReference type="SAM" id="MobiDB-lite"/>
    </source>
</evidence>
<feature type="transmembrane region" description="Helical" evidence="6">
    <location>
        <begin position="141"/>
        <end position="165"/>
    </location>
</feature>
<feature type="transmembrane region" description="Helical" evidence="6">
    <location>
        <begin position="91"/>
        <end position="120"/>
    </location>
</feature>
<keyword evidence="3 6" id="KW-1133">Transmembrane helix</keyword>
<dbReference type="AlphaFoldDB" id="A0A9D2U6I4"/>
<dbReference type="PANTHER" id="PTHR14948:SF44">
    <property type="entry name" value="PROLINE-RICH TRANSMEMBRANE PROTEIN 1-LIKE"/>
    <property type="match status" value="1"/>
</dbReference>
<comment type="subcellular location">
    <subcellularLocation>
        <location evidence="1">Membrane</location>
    </subcellularLocation>
</comment>
<evidence type="ECO:0000256" key="6">
    <source>
        <dbReference type="SAM" id="Phobius"/>
    </source>
</evidence>
<comment type="caution">
    <text evidence="8">The sequence shown here is derived from an EMBL/GenBank/DDBJ whole genome shotgun (WGS) entry which is preliminary data.</text>
</comment>
<evidence type="ECO:0000256" key="2">
    <source>
        <dbReference type="ARBA" id="ARBA00022692"/>
    </source>
</evidence>
<dbReference type="GO" id="GO:0016020">
    <property type="term" value="C:membrane"/>
    <property type="evidence" value="ECO:0007669"/>
    <property type="project" value="UniProtKB-SubCell"/>
</dbReference>
<feature type="domain" description="Zinc-ribbon" evidence="7">
    <location>
        <begin position="3"/>
        <end position="22"/>
    </location>
</feature>
<proteinExistence type="predicted"/>
<dbReference type="InterPro" id="IPR026870">
    <property type="entry name" value="Zinc_ribbon_dom"/>
</dbReference>
<evidence type="ECO:0000313" key="8">
    <source>
        <dbReference type="EMBL" id="HJD43036.1"/>
    </source>
</evidence>
<accession>A0A9D2U6I4</accession>
<gene>
    <name evidence="8" type="ORF">H9910_08525</name>
</gene>
<reference evidence="8" key="2">
    <citation type="submission" date="2021-04" db="EMBL/GenBank/DDBJ databases">
        <authorList>
            <person name="Gilroy R."/>
        </authorList>
    </citation>
    <scope>NUCLEOTIDE SEQUENCE</scope>
    <source>
        <strain evidence="8">ChiBcec15-3976</strain>
    </source>
</reference>
<dbReference type="Proteomes" id="UP000823909">
    <property type="component" value="Unassembled WGS sequence"/>
</dbReference>
<evidence type="ECO:0000259" key="7">
    <source>
        <dbReference type="Pfam" id="PF13240"/>
    </source>
</evidence>
<keyword evidence="4 6" id="KW-0472">Membrane</keyword>
<evidence type="ECO:0000256" key="3">
    <source>
        <dbReference type="ARBA" id="ARBA00022989"/>
    </source>
</evidence>
<keyword evidence="2 6" id="KW-0812">Transmembrane</keyword>
<dbReference type="InterPro" id="IPR007593">
    <property type="entry name" value="CD225/Dispanin_fam"/>
</dbReference>
<sequence length="172" mass="18662">MNCIKCYQEIPDGSKFCPHCGTQQPEAGPVHAEAGAAAESVKPAEDTAQQTENNTQQTGDSGYQYQQSGPVYQSEPTPIYQQPVNHEPVNWIPYLVLSIISTLCCCLPFGVVAIVFAAKINSSVSAGDYEAAEKAARTAKIWIIVAVAVGIVWNIFQMVAIGGLMDMAYYYY</sequence>
<evidence type="ECO:0000313" key="9">
    <source>
        <dbReference type="Proteomes" id="UP000823909"/>
    </source>
</evidence>
<dbReference type="InterPro" id="IPR051423">
    <property type="entry name" value="CD225/Dispanin"/>
</dbReference>
<dbReference type="EMBL" id="DWUU01000049">
    <property type="protein sequence ID" value="HJD43036.1"/>
    <property type="molecule type" value="Genomic_DNA"/>
</dbReference>
<dbReference type="PANTHER" id="PTHR14948">
    <property type="entry name" value="NG5"/>
    <property type="match status" value="1"/>
</dbReference>
<feature type="region of interest" description="Disordered" evidence="5">
    <location>
        <begin position="28"/>
        <end position="67"/>
    </location>
</feature>
<reference evidence="8" key="1">
    <citation type="journal article" date="2021" name="PeerJ">
        <title>Extensive microbial diversity within the chicken gut microbiome revealed by metagenomics and culture.</title>
        <authorList>
            <person name="Gilroy R."/>
            <person name="Ravi A."/>
            <person name="Getino M."/>
            <person name="Pursley I."/>
            <person name="Horton D.L."/>
            <person name="Alikhan N.F."/>
            <person name="Baker D."/>
            <person name="Gharbi K."/>
            <person name="Hall N."/>
            <person name="Watson M."/>
            <person name="Adriaenssens E.M."/>
            <person name="Foster-Nyarko E."/>
            <person name="Jarju S."/>
            <person name="Secka A."/>
            <person name="Antonio M."/>
            <person name="Oren A."/>
            <person name="Chaudhuri R.R."/>
            <person name="La Ragione R."/>
            <person name="Hildebrand F."/>
            <person name="Pallen M.J."/>
        </authorList>
    </citation>
    <scope>NUCLEOTIDE SEQUENCE</scope>
    <source>
        <strain evidence="8">ChiBcec15-3976</strain>
    </source>
</reference>